<evidence type="ECO:0000256" key="3">
    <source>
        <dbReference type="ARBA" id="ARBA00022692"/>
    </source>
</evidence>
<keyword evidence="8" id="KW-0175">Coiled coil</keyword>
<sequence>MEAIGGSMSFTSMRTRMTIICVAIVIAAMGIVGGANYFAARKHNDVAIRDEVLAVSNSEVGALEYWVSSKIRSLLALEDVATKPDAVPVFTVLARANGFSNVYVGYPDKSYQRMPVGTVKPDYDPTARPWYKQAAAESKPIVTAPYVSANSGKLVVTFAAPIFREGKLLGVIGGDVEMDTVIANVRAIRPTSGSFAFLLDGSGRIVAHPNEQLTLKPATELSGRLDGSMISAFSDIDALQTVAIGGTDKFVYAKNVAKTDWRLVVALDEKDATAGMRSLILTSAWVLVAVSCLAAIIMGALTSKSFRRLSAIRDAMDDIGSGSGDLSMRLVSEGRDEVAQIAHSYNVFADKLSAVLHQIRQGSNTVRTAAEEIAAGNAHLSQRTEEQASSLEQTAASMEQLTSIVRQNAENARHASSLSIDASGAAQRGGSVVESVIATMDGINDSSKQAVAIIGVIEGIAFQTNILALNAAVEAARAGEQGRGFAVVADEVRGLAQRSANAAKEIKALIDDSVQRAVGGAELVTQAGATMSEIVLSVKRVSDLMGEISTSVQEQSCGIEQVNQAVTAMDQVTQQNAALVEEAAAAAESLEEEVRSLDSAVGMFKLPNP</sequence>
<evidence type="ECO:0000256" key="1">
    <source>
        <dbReference type="ARBA" id="ARBA00004651"/>
    </source>
</evidence>
<dbReference type="OrthoDB" id="2489132at2"/>
<keyword evidence="2" id="KW-1003">Cell membrane</keyword>
<evidence type="ECO:0000256" key="7">
    <source>
        <dbReference type="PROSITE-ProRule" id="PRU00284"/>
    </source>
</evidence>
<evidence type="ECO:0000256" key="9">
    <source>
        <dbReference type="SAM" id="Phobius"/>
    </source>
</evidence>
<dbReference type="Pfam" id="PF02743">
    <property type="entry name" value="dCache_1"/>
    <property type="match status" value="1"/>
</dbReference>
<evidence type="ECO:0000313" key="13">
    <source>
        <dbReference type="Proteomes" id="UP000234341"/>
    </source>
</evidence>
<dbReference type="CDD" id="cd12912">
    <property type="entry name" value="PDC2_MCP_like"/>
    <property type="match status" value="1"/>
</dbReference>
<keyword evidence="4 9" id="KW-1133">Transmembrane helix</keyword>
<protein>
    <submittedName>
        <fullName evidence="12">Chemotaxis protein</fullName>
    </submittedName>
</protein>
<dbReference type="RefSeq" id="WP_101685076.1">
    <property type="nucleotide sequence ID" value="NZ_PJRP01000022.1"/>
</dbReference>
<dbReference type="SMART" id="SM00283">
    <property type="entry name" value="MA"/>
    <property type="match status" value="1"/>
</dbReference>
<feature type="domain" description="Methyl-accepting transducer" evidence="10">
    <location>
        <begin position="362"/>
        <end position="591"/>
    </location>
</feature>
<evidence type="ECO:0000256" key="4">
    <source>
        <dbReference type="ARBA" id="ARBA00022989"/>
    </source>
</evidence>
<evidence type="ECO:0000256" key="6">
    <source>
        <dbReference type="ARBA" id="ARBA00029447"/>
    </source>
</evidence>
<dbReference type="InterPro" id="IPR033479">
    <property type="entry name" value="dCache_1"/>
</dbReference>
<dbReference type="Gene3D" id="1.10.287.950">
    <property type="entry name" value="Methyl-accepting chemotaxis protein"/>
    <property type="match status" value="1"/>
</dbReference>
<feature type="transmembrane region" description="Helical" evidence="9">
    <location>
        <begin position="279"/>
        <end position="301"/>
    </location>
</feature>
<evidence type="ECO:0000259" key="10">
    <source>
        <dbReference type="PROSITE" id="PS50111"/>
    </source>
</evidence>
<name>A0A2N5C3M5_9BURK</name>
<evidence type="ECO:0000256" key="2">
    <source>
        <dbReference type="ARBA" id="ARBA00022475"/>
    </source>
</evidence>
<dbReference type="CDD" id="cd12913">
    <property type="entry name" value="PDC1_MCP_like"/>
    <property type="match status" value="1"/>
</dbReference>
<evidence type="ECO:0000256" key="8">
    <source>
        <dbReference type="SAM" id="Coils"/>
    </source>
</evidence>
<dbReference type="CDD" id="cd11386">
    <property type="entry name" value="MCP_signal"/>
    <property type="match status" value="1"/>
</dbReference>
<dbReference type="Pfam" id="PF00015">
    <property type="entry name" value="MCPsignal"/>
    <property type="match status" value="1"/>
</dbReference>
<dbReference type="SMART" id="SM00304">
    <property type="entry name" value="HAMP"/>
    <property type="match status" value="1"/>
</dbReference>
<feature type="transmembrane region" description="Helical" evidence="9">
    <location>
        <begin position="17"/>
        <end position="39"/>
    </location>
</feature>
<dbReference type="PANTHER" id="PTHR43531:SF16">
    <property type="entry name" value="METHYL-ACCEPTING CHEMOTAXIS PROTEIN II"/>
    <property type="match status" value="1"/>
</dbReference>
<feature type="domain" description="HAMP" evidence="11">
    <location>
        <begin position="303"/>
        <end position="357"/>
    </location>
</feature>
<dbReference type="GO" id="GO:0006935">
    <property type="term" value="P:chemotaxis"/>
    <property type="evidence" value="ECO:0007669"/>
    <property type="project" value="TreeGrafter"/>
</dbReference>
<dbReference type="FunFam" id="1.10.287.950:FF:000001">
    <property type="entry name" value="Methyl-accepting chemotaxis sensory transducer"/>
    <property type="match status" value="1"/>
</dbReference>
<dbReference type="GO" id="GO:0007165">
    <property type="term" value="P:signal transduction"/>
    <property type="evidence" value="ECO:0007669"/>
    <property type="project" value="UniProtKB-KW"/>
</dbReference>
<reference evidence="12 13" key="1">
    <citation type="submission" date="2017-12" db="EMBL/GenBank/DDBJ databases">
        <title>Genome sequence of the active heterotrophic nitrifier-denitrifier, Cupriavidus pauculus UM1.</title>
        <authorList>
            <person name="Putonti C."/>
            <person name="Castignetti D."/>
        </authorList>
    </citation>
    <scope>NUCLEOTIDE SEQUENCE [LARGE SCALE GENOMIC DNA]</scope>
    <source>
        <strain evidence="12 13">UM1</strain>
    </source>
</reference>
<comment type="similarity">
    <text evidence="6">Belongs to the methyl-accepting chemotaxis (MCP) protein family.</text>
</comment>
<dbReference type="EMBL" id="PJRP01000022">
    <property type="protein sequence ID" value="PLP96821.1"/>
    <property type="molecule type" value="Genomic_DNA"/>
</dbReference>
<dbReference type="InterPro" id="IPR004089">
    <property type="entry name" value="MCPsignal_dom"/>
</dbReference>
<keyword evidence="5 9" id="KW-0472">Membrane</keyword>
<comment type="caution">
    <text evidence="12">The sequence shown here is derived from an EMBL/GenBank/DDBJ whole genome shotgun (WGS) entry which is preliminary data.</text>
</comment>
<proteinExistence type="inferred from homology"/>
<dbReference type="Pfam" id="PF00672">
    <property type="entry name" value="HAMP"/>
    <property type="match status" value="1"/>
</dbReference>
<keyword evidence="3 9" id="KW-0812">Transmembrane</keyword>
<dbReference type="SUPFAM" id="SSF58104">
    <property type="entry name" value="Methyl-accepting chemotaxis protein (MCP) signaling domain"/>
    <property type="match status" value="1"/>
</dbReference>
<organism evidence="12 13">
    <name type="scientific">Cupriavidus pauculus</name>
    <dbReference type="NCBI Taxonomy" id="82633"/>
    <lineage>
        <taxon>Bacteria</taxon>
        <taxon>Pseudomonadati</taxon>
        <taxon>Pseudomonadota</taxon>
        <taxon>Betaproteobacteria</taxon>
        <taxon>Burkholderiales</taxon>
        <taxon>Burkholderiaceae</taxon>
        <taxon>Cupriavidus</taxon>
    </lineage>
</organism>
<dbReference type="Gene3D" id="3.30.450.20">
    <property type="entry name" value="PAS domain"/>
    <property type="match status" value="2"/>
</dbReference>
<dbReference type="Proteomes" id="UP000234341">
    <property type="component" value="Unassembled WGS sequence"/>
</dbReference>
<keyword evidence="7" id="KW-0807">Transducer</keyword>
<evidence type="ECO:0000259" key="11">
    <source>
        <dbReference type="PROSITE" id="PS50885"/>
    </source>
</evidence>
<dbReference type="InterPro" id="IPR003660">
    <property type="entry name" value="HAMP_dom"/>
</dbReference>
<dbReference type="PROSITE" id="PS50111">
    <property type="entry name" value="CHEMOTAXIS_TRANSDUC_2"/>
    <property type="match status" value="1"/>
</dbReference>
<gene>
    <name evidence="12" type="ORF">CYJ10_29965</name>
</gene>
<comment type="subcellular location">
    <subcellularLocation>
        <location evidence="1">Cell membrane</location>
        <topology evidence="1">Multi-pass membrane protein</topology>
    </subcellularLocation>
</comment>
<dbReference type="CDD" id="cd06225">
    <property type="entry name" value="HAMP"/>
    <property type="match status" value="1"/>
</dbReference>
<dbReference type="PANTHER" id="PTHR43531">
    <property type="entry name" value="PROTEIN ICFG"/>
    <property type="match status" value="1"/>
</dbReference>
<feature type="coiled-coil region" evidence="8">
    <location>
        <begin position="569"/>
        <end position="600"/>
    </location>
</feature>
<evidence type="ECO:0000313" key="12">
    <source>
        <dbReference type="EMBL" id="PLP96821.1"/>
    </source>
</evidence>
<dbReference type="GO" id="GO:0004888">
    <property type="term" value="F:transmembrane signaling receptor activity"/>
    <property type="evidence" value="ECO:0007669"/>
    <property type="project" value="TreeGrafter"/>
</dbReference>
<dbReference type="AlphaFoldDB" id="A0A2N5C3M5"/>
<dbReference type="InterPro" id="IPR051310">
    <property type="entry name" value="MCP_chemotaxis"/>
</dbReference>
<dbReference type="SUPFAM" id="SSF103190">
    <property type="entry name" value="Sensory domain-like"/>
    <property type="match status" value="1"/>
</dbReference>
<dbReference type="PROSITE" id="PS50885">
    <property type="entry name" value="HAMP"/>
    <property type="match status" value="1"/>
</dbReference>
<accession>A0A2N5C3M5</accession>
<evidence type="ECO:0000256" key="5">
    <source>
        <dbReference type="ARBA" id="ARBA00023136"/>
    </source>
</evidence>
<dbReference type="GO" id="GO:0005886">
    <property type="term" value="C:plasma membrane"/>
    <property type="evidence" value="ECO:0007669"/>
    <property type="project" value="UniProtKB-SubCell"/>
</dbReference>
<dbReference type="InterPro" id="IPR029151">
    <property type="entry name" value="Sensor-like_sf"/>
</dbReference>